<protein>
    <submittedName>
        <fullName evidence="2">16215_t:CDS:1</fullName>
    </submittedName>
</protein>
<evidence type="ECO:0000313" key="2">
    <source>
        <dbReference type="EMBL" id="CAG8663189.1"/>
    </source>
</evidence>
<feature type="signal peptide" evidence="1">
    <location>
        <begin position="1"/>
        <end position="23"/>
    </location>
</feature>
<reference evidence="2" key="1">
    <citation type="submission" date="2021-06" db="EMBL/GenBank/DDBJ databases">
        <authorList>
            <person name="Kallberg Y."/>
            <person name="Tangrot J."/>
            <person name="Rosling A."/>
        </authorList>
    </citation>
    <scope>NUCLEOTIDE SEQUENCE</scope>
    <source>
        <strain evidence="2">CL551</strain>
    </source>
</reference>
<evidence type="ECO:0000256" key="1">
    <source>
        <dbReference type="SAM" id="SignalP"/>
    </source>
</evidence>
<accession>A0A9N9E7E7</accession>
<dbReference type="Proteomes" id="UP000789342">
    <property type="component" value="Unassembled WGS sequence"/>
</dbReference>
<keyword evidence="1" id="KW-0732">Signal</keyword>
<gene>
    <name evidence="2" type="ORF">AMORRO_LOCUS10495</name>
</gene>
<feature type="non-terminal residue" evidence="2">
    <location>
        <position position="1"/>
    </location>
</feature>
<sequence>MDLYTRPSIFRSLKILQLLLALACLSLEITQIIEFSKSDPKVSDYFDTRYRSSE</sequence>
<proteinExistence type="predicted"/>
<keyword evidence="3" id="KW-1185">Reference proteome</keyword>
<comment type="caution">
    <text evidence="2">The sequence shown here is derived from an EMBL/GenBank/DDBJ whole genome shotgun (WGS) entry which is preliminary data.</text>
</comment>
<feature type="chain" id="PRO_5040394462" evidence="1">
    <location>
        <begin position="24"/>
        <end position="54"/>
    </location>
</feature>
<dbReference type="AlphaFoldDB" id="A0A9N9E7E7"/>
<name>A0A9N9E7E7_9GLOM</name>
<dbReference type="EMBL" id="CAJVPV010011660">
    <property type="protein sequence ID" value="CAG8663189.1"/>
    <property type="molecule type" value="Genomic_DNA"/>
</dbReference>
<evidence type="ECO:0000313" key="3">
    <source>
        <dbReference type="Proteomes" id="UP000789342"/>
    </source>
</evidence>
<organism evidence="2 3">
    <name type="scientific">Acaulospora morrowiae</name>
    <dbReference type="NCBI Taxonomy" id="94023"/>
    <lineage>
        <taxon>Eukaryota</taxon>
        <taxon>Fungi</taxon>
        <taxon>Fungi incertae sedis</taxon>
        <taxon>Mucoromycota</taxon>
        <taxon>Glomeromycotina</taxon>
        <taxon>Glomeromycetes</taxon>
        <taxon>Diversisporales</taxon>
        <taxon>Acaulosporaceae</taxon>
        <taxon>Acaulospora</taxon>
    </lineage>
</organism>